<gene>
    <name evidence="1" type="ORF">PENTCL1PPCAC_20146</name>
</gene>
<reference evidence="1" key="1">
    <citation type="submission" date="2023-10" db="EMBL/GenBank/DDBJ databases">
        <title>Genome assembly of Pristionchus species.</title>
        <authorList>
            <person name="Yoshida K."/>
            <person name="Sommer R.J."/>
        </authorList>
    </citation>
    <scope>NUCLEOTIDE SEQUENCE</scope>
    <source>
        <strain evidence="1">RS0144</strain>
    </source>
</reference>
<proteinExistence type="predicted"/>
<feature type="non-terminal residue" evidence="1">
    <location>
        <position position="1"/>
    </location>
</feature>
<dbReference type="Proteomes" id="UP001432027">
    <property type="component" value="Unassembled WGS sequence"/>
</dbReference>
<keyword evidence="2" id="KW-1185">Reference proteome</keyword>
<accession>A0AAV5TUL8</accession>
<dbReference type="EMBL" id="BTSX01000005">
    <property type="protein sequence ID" value="GMS97971.1"/>
    <property type="molecule type" value="Genomic_DNA"/>
</dbReference>
<protein>
    <submittedName>
        <fullName evidence="1">Uncharacterized protein</fullName>
    </submittedName>
</protein>
<feature type="non-terminal residue" evidence="1">
    <location>
        <position position="108"/>
    </location>
</feature>
<evidence type="ECO:0000313" key="1">
    <source>
        <dbReference type="EMBL" id="GMS97971.1"/>
    </source>
</evidence>
<organism evidence="1 2">
    <name type="scientific">Pristionchus entomophagus</name>
    <dbReference type="NCBI Taxonomy" id="358040"/>
    <lineage>
        <taxon>Eukaryota</taxon>
        <taxon>Metazoa</taxon>
        <taxon>Ecdysozoa</taxon>
        <taxon>Nematoda</taxon>
        <taxon>Chromadorea</taxon>
        <taxon>Rhabditida</taxon>
        <taxon>Rhabditina</taxon>
        <taxon>Diplogasteromorpha</taxon>
        <taxon>Diplogasteroidea</taxon>
        <taxon>Neodiplogasteridae</taxon>
        <taxon>Pristionchus</taxon>
    </lineage>
</organism>
<dbReference type="AlphaFoldDB" id="A0AAV5TUL8"/>
<sequence>DGLSRLTCFCDPSEATFNEHIPAPPKDKECIEHHEFNEATQSYEWKLEPKYCGELITHDGRREKIEIPKWPINRKYDQNHWDNATRRAENFHGQITEIIVRKHCWATL</sequence>
<comment type="caution">
    <text evidence="1">The sequence shown here is derived from an EMBL/GenBank/DDBJ whole genome shotgun (WGS) entry which is preliminary data.</text>
</comment>
<name>A0AAV5TUL8_9BILA</name>
<evidence type="ECO:0000313" key="2">
    <source>
        <dbReference type="Proteomes" id="UP001432027"/>
    </source>
</evidence>